<keyword evidence="2" id="KW-1185">Reference proteome</keyword>
<name>E9I6F9_DAPPU</name>
<gene>
    <name evidence="1" type="ORF">DAPPUDRAFT_124236</name>
</gene>
<dbReference type="InParanoid" id="E9I6F9"/>
<accession>E9I6F9</accession>
<dbReference type="HOGENOM" id="CLU_670095_0_0_1"/>
<dbReference type="EMBL" id="GL736425">
    <property type="protein sequence ID" value="EFX60421.1"/>
    <property type="molecule type" value="Genomic_DNA"/>
</dbReference>
<feature type="non-terminal residue" evidence="1">
    <location>
        <position position="1"/>
    </location>
</feature>
<evidence type="ECO:0000313" key="1">
    <source>
        <dbReference type="EMBL" id="EFX60421.1"/>
    </source>
</evidence>
<dbReference type="AlphaFoldDB" id="E9I6F9"/>
<reference evidence="1 2" key="1">
    <citation type="journal article" date="2011" name="Science">
        <title>The ecoresponsive genome of Daphnia pulex.</title>
        <authorList>
            <person name="Colbourne J.K."/>
            <person name="Pfrender M.E."/>
            <person name="Gilbert D."/>
            <person name="Thomas W.K."/>
            <person name="Tucker A."/>
            <person name="Oakley T.H."/>
            <person name="Tokishita S."/>
            <person name="Aerts A."/>
            <person name="Arnold G.J."/>
            <person name="Basu M.K."/>
            <person name="Bauer D.J."/>
            <person name="Caceres C.E."/>
            <person name="Carmel L."/>
            <person name="Casola C."/>
            <person name="Choi J.H."/>
            <person name="Detter J.C."/>
            <person name="Dong Q."/>
            <person name="Dusheyko S."/>
            <person name="Eads B.D."/>
            <person name="Frohlich T."/>
            <person name="Geiler-Samerotte K.A."/>
            <person name="Gerlach D."/>
            <person name="Hatcher P."/>
            <person name="Jogdeo S."/>
            <person name="Krijgsveld J."/>
            <person name="Kriventseva E.V."/>
            <person name="Kultz D."/>
            <person name="Laforsch C."/>
            <person name="Lindquist E."/>
            <person name="Lopez J."/>
            <person name="Manak J.R."/>
            <person name="Muller J."/>
            <person name="Pangilinan J."/>
            <person name="Patwardhan R.P."/>
            <person name="Pitluck S."/>
            <person name="Pritham E.J."/>
            <person name="Rechtsteiner A."/>
            <person name="Rho M."/>
            <person name="Rogozin I.B."/>
            <person name="Sakarya O."/>
            <person name="Salamov A."/>
            <person name="Schaack S."/>
            <person name="Shapiro H."/>
            <person name="Shiga Y."/>
            <person name="Skalitzky C."/>
            <person name="Smith Z."/>
            <person name="Souvorov A."/>
            <person name="Sung W."/>
            <person name="Tang Z."/>
            <person name="Tsuchiya D."/>
            <person name="Tu H."/>
            <person name="Vos H."/>
            <person name="Wang M."/>
            <person name="Wolf Y.I."/>
            <person name="Yamagata H."/>
            <person name="Yamada T."/>
            <person name="Ye Y."/>
            <person name="Shaw J.R."/>
            <person name="Andrews J."/>
            <person name="Crease T.J."/>
            <person name="Tang H."/>
            <person name="Lucas S.M."/>
            <person name="Robertson H.M."/>
            <person name="Bork P."/>
            <person name="Koonin E.V."/>
            <person name="Zdobnov E.M."/>
            <person name="Grigoriev I.V."/>
            <person name="Lynch M."/>
            <person name="Boore J.L."/>
        </authorList>
    </citation>
    <scope>NUCLEOTIDE SEQUENCE [LARGE SCALE GENOMIC DNA]</scope>
</reference>
<sequence length="411" mass="43910">LGISSSVFLGVLNYGVVCPAVGTGPSVLLTDISMLTALNLMIDIQNPGATGFISGNYDTTKVVVDDAAQINIFAVDPVNVGIGMSLLGDIYQGTTIDNQQNITNLLRTESTVGLITGGDLVDDGGLDLTAEAGNGYIIDGMGAIKFVQWSDTPFTLLANTDNFILVNDLGNVIVSNGFTTDPTSIYLGRVVTDATGKRFIENLKFTMMQYGNKIEEYLTYALGSIFTNGCTVTASTNIQRAVNITEGLYYFGTTKFVPADGNDISFDQYYRDPPSSWTVVAGQQVFINGFYDNNSGTLAAVTAGYYTKHLLLLVGDGPYQKYFVVISQDQYATLLDAETADLPSVPTYFDLAVVRVASVIMQEGTNAIISIRDERPRIGFAPSATSGSAVHGNLLGLLADDHPQYILANGT</sequence>
<feature type="non-terminal residue" evidence="1">
    <location>
        <position position="411"/>
    </location>
</feature>
<protein>
    <submittedName>
        <fullName evidence="1">Uncharacterized protein</fullName>
    </submittedName>
</protein>
<proteinExistence type="predicted"/>
<evidence type="ECO:0000313" key="2">
    <source>
        <dbReference type="Proteomes" id="UP000000305"/>
    </source>
</evidence>
<organism evidence="1 2">
    <name type="scientific">Daphnia pulex</name>
    <name type="common">Water flea</name>
    <dbReference type="NCBI Taxonomy" id="6669"/>
    <lineage>
        <taxon>Eukaryota</taxon>
        <taxon>Metazoa</taxon>
        <taxon>Ecdysozoa</taxon>
        <taxon>Arthropoda</taxon>
        <taxon>Crustacea</taxon>
        <taxon>Branchiopoda</taxon>
        <taxon>Diplostraca</taxon>
        <taxon>Cladocera</taxon>
        <taxon>Anomopoda</taxon>
        <taxon>Daphniidae</taxon>
        <taxon>Daphnia</taxon>
    </lineage>
</organism>
<dbReference type="Proteomes" id="UP000000305">
    <property type="component" value="Unassembled WGS sequence"/>
</dbReference>
<dbReference type="KEGG" id="dpx:DAPPUDRAFT_124236"/>